<dbReference type="AlphaFoldDB" id="A0A6N7L1W9"/>
<evidence type="ECO:0000313" key="2">
    <source>
        <dbReference type="Proteomes" id="UP000450000"/>
    </source>
</evidence>
<proteinExistence type="predicted"/>
<dbReference type="Proteomes" id="UP000450000">
    <property type="component" value="Unassembled WGS sequence"/>
</dbReference>
<name>A0A6N7L1W9_9ACTN</name>
<accession>A0A6N7L1W9</accession>
<gene>
    <name evidence="1" type="ORF">F7Q99_26830</name>
</gene>
<protein>
    <submittedName>
        <fullName evidence="1">Uncharacterized protein</fullName>
    </submittedName>
</protein>
<dbReference type="EMBL" id="WBOF01000001">
    <property type="protein sequence ID" value="MQS15783.1"/>
    <property type="molecule type" value="Genomic_DNA"/>
</dbReference>
<evidence type="ECO:0000313" key="1">
    <source>
        <dbReference type="EMBL" id="MQS15783.1"/>
    </source>
</evidence>
<sequence length="88" mass="9486">MRVVLRPTVAGPHLHLIYAPSTVVAGLDVPDQLVTCCYLVIAPDTPEVTVCSAGPVLVTGHQRAGSRRRFPSRPRPLAPCRCQSSIAW</sequence>
<organism evidence="1 2">
    <name type="scientific">Streptomyces kaniharaensis</name>
    <dbReference type="NCBI Taxonomy" id="212423"/>
    <lineage>
        <taxon>Bacteria</taxon>
        <taxon>Bacillati</taxon>
        <taxon>Actinomycetota</taxon>
        <taxon>Actinomycetes</taxon>
        <taxon>Kitasatosporales</taxon>
        <taxon>Streptomycetaceae</taxon>
        <taxon>Streptomyces</taxon>
    </lineage>
</organism>
<reference evidence="1 2" key="1">
    <citation type="submission" date="2019-09" db="EMBL/GenBank/DDBJ databases">
        <title>Genome Sequences of Streptomyces kaniharaensis ATCC 21070.</title>
        <authorList>
            <person name="Zhu W."/>
            <person name="De Crecy-Lagard V."/>
            <person name="Richards N.G."/>
        </authorList>
    </citation>
    <scope>NUCLEOTIDE SEQUENCE [LARGE SCALE GENOMIC DNA]</scope>
    <source>
        <strain evidence="1 2">SF-557</strain>
    </source>
</reference>
<keyword evidence="2" id="KW-1185">Reference proteome</keyword>
<comment type="caution">
    <text evidence="1">The sequence shown here is derived from an EMBL/GenBank/DDBJ whole genome shotgun (WGS) entry which is preliminary data.</text>
</comment>